<dbReference type="EMBL" id="APJW01000001">
    <property type="protein sequence ID" value="EQM63072.1"/>
    <property type="molecule type" value="Genomic_DNA"/>
</dbReference>
<feature type="domain" description="LysM" evidence="2">
    <location>
        <begin position="155"/>
        <end position="198"/>
    </location>
</feature>
<dbReference type="InterPro" id="IPR018392">
    <property type="entry name" value="LysM"/>
</dbReference>
<gene>
    <name evidence="3" type="ORF">H359_0043</name>
</gene>
<organism evidence="3 4">
    <name type="scientific">Chlamydia ibidis 10-1398/6</name>
    <dbReference type="NCBI Taxonomy" id="1046581"/>
    <lineage>
        <taxon>Bacteria</taxon>
        <taxon>Pseudomonadati</taxon>
        <taxon>Chlamydiota</taxon>
        <taxon>Chlamydiia</taxon>
        <taxon>Chlamydiales</taxon>
        <taxon>Chlamydiaceae</taxon>
        <taxon>Chlamydia/Chlamydophila group</taxon>
        <taxon>Chlamydia</taxon>
    </lineage>
</organism>
<accession>A0ABN0N0I9</accession>
<sequence>MPVRVIQFLVFSLLWGFSSICCGVGKSPSLQVVLAEVEDASRKLMSCESELVLLSERLDEQETRLEKLSSAKPEEFAKKIHQLEIEQKTLAKTLSVLTALVKDMQSSIQTKFQEIQKDNKVLSQDIRLLRRSLLALVDGSSLEAYPDFSDHVPEHIHVVKSGETLGKIATKYQISVSELKKLNKLESDVIYANQKLSLPKHKK</sequence>
<evidence type="ECO:0000259" key="2">
    <source>
        <dbReference type="PROSITE" id="PS51782"/>
    </source>
</evidence>
<comment type="caution">
    <text evidence="3">The sequence shown here is derived from an EMBL/GenBank/DDBJ whole genome shotgun (WGS) entry which is preliminary data.</text>
</comment>
<dbReference type="Pfam" id="PF01476">
    <property type="entry name" value="LysM"/>
    <property type="match status" value="1"/>
</dbReference>
<keyword evidence="4" id="KW-1185">Reference proteome</keyword>
<dbReference type="InterPro" id="IPR036779">
    <property type="entry name" value="LysM_dom_sf"/>
</dbReference>
<dbReference type="RefSeq" id="WP_020370698.1">
    <property type="nucleotide sequence ID" value="NZ_APJW01000001.1"/>
</dbReference>
<reference evidence="3 4" key="1">
    <citation type="submission" date="2013-07" db="EMBL/GenBank/DDBJ databases">
        <title>Isolation of a new Chlamydia species from the feral Sacred Ibis (Threskiornis aethiopicus): Chlamydia ibidis.</title>
        <authorList>
            <person name="Vorimore F."/>
            <person name="Hsia R.-C."/>
            <person name="Huot-Creasy H."/>
            <person name="Bastian S."/>
            <person name="Deruyter L."/>
            <person name="Passet A."/>
            <person name="Sachse K."/>
            <person name="Bavoil P."/>
            <person name="Myers G."/>
            <person name="Laroucau K."/>
        </authorList>
    </citation>
    <scope>NUCLEOTIDE SEQUENCE [LARGE SCALE GENOMIC DNA]</scope>
    <source>
        <strain evidence="3 4">10-1398/6</strain>
    </source>
</reference>
<dbReference type="PANTHER" id="PTHR33734">
    <property type="entry name" value="LYSM DOMAIN-CONTAINING GPI-ANCHORED PROTEIN 2"/>
    <property type="match status" value="1"/>
</dbReference>
<evidence type="ECO:0000256" key="1">
    <source>
        <dbReference type="SAM" id="Coils"/>
    </source>
</evidence>
<keyword evidence="1" id="KW-0175">Coiled coil</keyword>
<evidence type="ECO:0000313" key="4">
    <source>
        <dbReference type="Proteomes" id="UP000016064"/>
    </source>
</evidence>
<dbReference type="PROSITE" id="PS51782">
    <property type="entry name" value="LYSM"/>
    <property type="match status" value="1"/>
</dbReference>
<dbReference type="SMART" id="SM00257">
    <property type="entry name" value="LysM"/>
    <property type="match status" value="1"/>
</dbReference>
<dbReference type="SUPFAM" id="SSF54106">
    <property type="entry name" value="LysM domain"/>
    <property type="match status" value="1"/>
</dbReference>
<dbReference type="PANTHER" id="PTHR33734:SF22">
    <property type="entry name" value="MEMBRANE-BOUND LYTIC MUREIN TRANSGLYCOSYLASE D"/>
    <property type="match status" value="1"/>
</dbReference>
<dbReference type="CDD" id="cd00118">
    <property type="entry name" value="LysM"/>
    <property type="match status" value="1"/>
</dbReference>
<name>A0ABN0N0I9_9CHLA</name>
<protein>
    <submittedName>
        <fullName evidence="3">LysM domain protein</fullName>
    </submittedName>
</protein>
<feature type="coiled-coil region" evidence="1">
    <location>
        <begin position="30"/>
        <end position="71"/>
    </location>
</feature>
<evidence type="ECO:0000313" key="3">
    <source>
        <dbReference type="EMBL" id="EQM63072.1"/>
    </source>
</evidence>
<proteinExistence type="predicted"/>
<dbReference type="Proteomes" id="UP000016064">
    <property type="component" value="Unassembled WGS sequence"/>
</dbReference>
<dbReference type="Gene3D" id="3.10.350.10">
    <property type="entry name" value="LysM domain"/>
    <property type="match status" value="1"/>
</dbReference>